<proteinExistence type="predicted"/>
<evidence type="ECO:0000313" key="2">
    <source>
        <dbReference type="EMBL" id="MDR7328788.1"/>
    </source>
</evidence>
<comment type="caution">
    <text evidence="2">The sequence shown here is derived from an EMBL/GenBank/DDBJ whole genome shotgun (WGS) entry which is preliminary data.</text>
</comment>
<evidence type="ECO:0000256" key="1">
    <source>
        <dbReference type="SAM" id="MobiDB-lite"/>
    </source>
</evidence>
<keyword evidence="3" id="KW-1185">Reference proteome</keyword>
<organism evidence="2 3">
    <name type="scientific">Corynebacterium guangdongense</name>
    <dbReference type="NCBI Taxonomy" id="1783348"/>
    <lineage>
        <taxon>Bacteria</taxon>
        <taxon>Bacillati</taxon>
        <taxon>Actinomycetota</taxon>
        <taxon>Actinomycetes</taxon>
        <taxon>Mycobacteriales</taxon>
        <taxon>Corynebacteriaceae</taxon>
        <taxon>Corynebacterium</taxon>
    </lineage>
</organism>
<dbReference type="EMBL" id="JAVDXZ010000001">
    <property type="protein sequence ID" value="MDR7328788.1"/>
    <property type="molecule type" value="Genomic_DNA"/>
</dbReference>
<feature type="compositionally biased region" description="Basic and acidic residues" evidence="1">
    <location>
        <begin position="293"/>
        <end position="307"/>
    </location>
</feature>
<gene>
    <name evidence="2" type="ORF">J2S39_000464</name>
</gene>
<protein>
    <submittedName>
        <fullName evidence="2">Uncharacterized protein</fullName>
    </submittedName>
</protein>
<accession>A0ABU1ZY22</accession>
<feature type="region of interest" description="Disordered" evidence="1">
    <location>
        <begin position="279"/>
        <end position="307"/>
    </location>
</feature>
<name>A0ABU1ZY22_9CORY</name>
<reference evidence="2" key="1">
    <citation type="submission" date="2023-07" db="EMBL/GenBank/DDBJ databases">
        <title>Sequencing the genomes of 1000 actinobacteria strains.</title>
        <authorList>
            <person name="Klenk H.-P."/>
        </authorList>
    </citation>
    <scope>NUCLEOTIDE SEQUENCE</scope>
    <source>
        <strain evidence="2">DSM 107476</strain>
    </source>
</reference>
<dbReference type="Pfam" id="PF21997">
    <property type="entry name" value="DUF6928"/>
    <property type="match status" value="1"/>
</dbReference>
<evidence type="ECO:0000313" key="3">
    <source>
        <dbReference type="Proteomes" id="UP001180840"/>
    </source>
</evidence>
<dbReference type="Proteomes" id="UP001180840">
    <property type="component" value="Unassembled WGS sequence"/>
</dbReference>
<dbReference type="InterPro" id="IPR053847">
    <property type="entry name" value="DUF6928"/>
</dbReference>
<sequence length="307" mass="33948">MSSIDQSPVDGMNVTLWFVTVDDPAPVLAAEPHADRGFGRKYLAQLNPTWPVTPIGTFPLNRSEPADVAEFYIGGFPGVAVVQTWVDGVDRLTDLSEELLSSLPWDRLFAFARNEKHEFGGFARWEDGVLKRSLCAVSQWIIEDVGLPEYFEADYWAGEKSVQRGGLYLPFIPADIVRGAERAWLGVDVSPEGPDIEVVGFAVDGRPEPKVLERGGRRSGPVPELSEHAAAKLGLGVARGDYDDYAEGVADEGEEFREWAQATGAALKRVGRALRRRLRSSGQGLGRAARKLRYTDRQPRRPRELDD</sequence>
<dbReference type="RefSeq" id="WP_290197783.1">
    <property type="nucleotide sequence ID" value="NZ_CP047654.1"/>
</dbReference>